<feature type="compositionally biased region" description="Basic and acidic residues" evidence="2">
    <location>
        <begin position="240"/>
        <end position="251"/>
    </location>
</feature>
<comment type="caution">
    <text evidence="4">The sequence shown here is derived from an EMBL/GenBank/DDBJ whole genome shotgun (WGS) entry which is preliminary data.</text>
</comment>
<dbReference type="EMBL" id="VDFR01000079">
    <property type="protein sequence ID" value="TNC43664.1"/>
    <property type="molecule type" value="Genomic_DNA"/>
</dbReference>
<dbReference type="SUPFAM" id="SSF50129">
    <property type="entry name" value="GroES-like"/>
    <property type="match status" value="1"/>
</dbReference>
<dbReference type="InterPro" id="IPR011032">
    <property type="entry name" value="GroES-like_sf"/>
</dbReference>
<dbReference type="PANTHER" id="PTHR43205:SF7">
    <property type="entry name" value="PROSTAGLANDIN REDUCTASE 1"/>
    <property type="match status" value="1"/>
</dbReference>
<dbReference type="EMBL" id="VDFR01000154">
    <property type="protein sequence ID" value="TNC34622.1"/>
    <property type="molecule type" value="Genomic_DNA"/>
</dbReference>
<proteinExistence type="predicted"/>
<feature type="region of interest" description="Disordered" evidence="2">
    <location>
        <begin position="30"/>
        <end position="53"/>
    </location>
</feature>
<dbReference type="SUPFAM" id="SSF51735">
    <property type="entry name" value="NAD(P)-binding Rossmann-fold domains"/>
    <property type="match status" value="1"/>
</dbReference>
<dbReference type="PANTHER" id="PTHR43205">
    <property type="entry name" value="PROSTAGLANDIN REDUCTASE"/>
    <property type="match status" value="1"/>
</dbReference>
<feature type="region of interest" description="Disordered" evidence="2">
    <location>
        <begin position="221"/>
        <end position="265"/>
    </location>
</feature>
<gene>
    <name evidence="5" type="ORF">FHE65_17645</name>
    <name evidence="4" type="ORF">FHE65_27720</name>
</gene>
<organism evidence="4 6">
    <name type="scientific">Mumia zhuanghuii</name>
    <dbReference type="NCBI Taxonomy" id="2585211"/>
    <lineage>
        <taxon>Bacteria</taxon>
        <taxon>Bacillati</taxon>
        <taxon>Actinomycetota</taxon>
        <taxon>Actinomycetes</taxon>
        <taxon>Propionibacteriales</taxon>
        <taxon>Nocardioidaceae</taxon>
        <taxon>Mumia</taxon>
    </lineage>
</organism>
<evidence type="ECO:0000313" key="5">
    <source>
        <dbReference type="EMBL" id="TNC43664.1"/>
    </source>
</evidence>
<evidence type="ECO:0000313" key="6">
    <source>
        <dbReference type="Proteomes" id="UP000306740"/>
    </source>
</evidence>
<dbReference type="Pfam" id="PF00107">
    <property type="entry name" value="ADH_zinc_N"/>
    <property type="match status" value="1"/>
</dbReference>
<evidence type="ECO:0000259" key="3">
    <source>
        <dbReference type="SMART" id="SM00829"/>
    </source>
</evidence>
<feature type="compositionally biased region" description="Basic and acidic residues" evidence="2">
    <location>
        <begin position="30"/>
        <end position="45"/>
    </location>
</feature>
<dbReference type="OrthoDB" id="9805663at2"/>
<keyword evidence="1" id="KW-0560">Oxidoreductase</keyword>
<dbReference type="Proteomes" id="UP000306740">
    <property type="component" value="Unassembled WGS sequence"/>
</dbReference>
<dbReference type="InterPro" id="IPR041694">
    <property type="entry name" value="ADH_N_2"/>
</dbReference>
<evidence type="ECO:0000256" key="2">
    <source>
        <dbReference type="SAM" id="MobiDB-lite"/>
    </source>
</evidence>
<feature type="domain" description="Enoyl reductase (ER)" evidence="3">
    <location>
        <begin position="320"/>
        <end position="631"/>
    </location>
</feature>
<dbReference type="Gene3D" id="3.40.50.720">
    <property type="entry name" value="NAD(P)-binding Rossmann-like Domain"/>
    <property type="match status" value="1"/>
</dbReference>
<dbReference type="InterPro" id="IPR036291">
    <property type="entry name" value="NAD(P)-bd_dom_sf"/>
</dbReference>
<dbReference type="CDD" id="cd05288">
    <property type="entry name" value="PGDH"/>
    <property type="match status" value="1"/>
</dbReference>
<feature type="region of interest" description="Disordered" evidence="2">
    <location>
        <begin position="118"/>
        <end position="150"/>
    </location>
</feature>
<dbReference type="SMART" id="SM00829">
    <property type="entry name" value="PKS_ER"/>
    <property type="match status" value="1"/>
</dbReference>
<reference evidence="4 6" key="1">
    <citation type="submission" date="2019-05" db="EMBL/GenBank/DDBJ databases">
        <title>Mumia sp. nov., isolated from the intestinal contents of plateau pika (Ochotona curzoniae) in the Qinghai-Tibet plateau of China.</title>
        <authorList>
            <person name="Tian Z."/>
        </authorList>
    </citation>
    <scope>NUCLEOTIDE SEQUENCE [LARGE SCALE GENOMIC DNA]</scope>
    <source>
        <strain evidence="6">527</strain>
        <strain evidence="4">Z527</strain>
    </source>
</reference>
<protein>
    <submittedName>
        <fullName evidence="4">NADP-dependent oxidoreductase</fullName>
    </submittedName>
</protein>
<dbReference type="InterPro" id="IPR013149">
    <property type="entry name" value="ADH-like_C"/>
</dbReference>
<name>A0A5C4MBL2_9ACTN</name>
<sequence>MDGTERFEGEVDHAARRRPRRLSYGVEVVHEHDGAEQPPAWRDRATSQGDTHVGGQAVVDEAQVRLVPCGPDAAGADVEGLVDPDQLGDRRRVDRVLVDDVPPEHVTREVEGRLRVGQRERHADGLAHPPVGDADEVGEEGGGSPEERDEQLVGCAQVRLTERRLPHQVVLGLRLDHVVTALASVRDRGVEVGRVEVHDLEHVAVDLGVAGTDGLVASRGEAAEDDAGVGARSAKHRQLDRRGAAAEERRGVVAGQGDGGSGLHAADVAEEGAVRRRVRRGDEGAEETCVHEVTLAVECCSTMTATPAVTLRRRPSGVPRADDLELTEVPLDDPGPGEVLVAVSELSLDPYLRSVLGPGHLKDPAVPLGGVVPGRSIGRVIASRADGVPAGTWVLAETGWRARAVVTAASVVPVHVPDGIPRSAVLGALGMPGLTAYAAMERHLHPQPGDTVVVSAATGGVGSVARSLVTAAGARAVAIVGSPEKAKDAVEVLGYDDAVVRTAPDWEADLARVCPDGVDGYLHLGDMPTLSGVVRRLAVGARVSLVGLMDQYNDGPRTVIDAGALMTARATVHGMVVYDHGDLAAAHVDTVGALLVSGDLVLHEERHAGLGSAPAAFARLMAGANRGKVVVDVDAGA</sequence>
<evidence type="ECO:0000313" key="4">
    <source>
        <dbReference type="EMBL" id="TNC34622.1"/>
    </source>
</evidence>
<evidence type="ECO:0000256" key="1">
    <source>
        <dbReference type="ARBA" id="ARBA00023002"/>
    </source>
</evidence>
<dbReference type="InterPro" id="IPR020843">
    <property type="entry name" value="ER"/>
</dbReference>
<dbReference type="InterPro" id="IPR045010">
    <property type="entry name" value="MDR_fam"/>
</dbReference>
<dbReference type="Pfam" id="PF16884">
    <property type="entry name" value="ADH_N_2"/>
    <property type="match status" value="1"/>
</dbReference>
<dbReference type="GO" id="GO:0016628">
    <property type="term" value="F:oxidoreductase activity, acting on the CH-CH group of donors, NAD or NADP as acceptor"/>
    <property type="evidence" value="ECO:0007669"/>
    <property type="project" value="InterPro"/>
</dbReference>
<dbReference type="Gene3D" id="3.90.180.10">
    <property type="entry name" value="Medium-chain alcohol dehydrogenases, catalytic domain"/>
    <property type="match status" value="1"/>
</dbReference>
<accession>A0A5C4MBL2</accession>
<dbReference type="AlphaFoldDB" id="A0A5C4MBL2"/>